<dbReference type="EMBL" id="RCHU02000009">
    <property type="protein sequence ID" value="KAL3580127.1"/>
    <property type="molecule type" value="Genomic_DNA"/>
</dbReference>
<gene>
    <name evidence="1" type="ORF">D5086_017962</name>
</gene>
<protein>
    <submittedName>
        <fullName evidence="1">Uncharacterized protein</fullName>
    </submittedName>
</protein>
<comment type="caution">
    <text evidence="1">The sequence shown here is derived from an EMBL/GenBank/DDBJ whole genome shotgun (WGS) entry which is preliminary data.</text>
</comment>
<proteinExistence type="predicted"/>
<sequence length="562" mass="63984">MKSGDSVSDYFAKTLIIANKMRIHGEHMKDVVIIEKILRSMTPKYDYVVCSIEESNDLDNLSIDELQSSLLVHEQRISRHVIMEEQALQVSYGGQQGGRDGGRNPYRGRGRGREGRGRGRGRGRFVFDKSTIECYNCGDFGHYQWECSKTPGDQKAHYVETREEMLLMAHISSQDDAAQHIWFLDSACSNHMCGRRDIFFDFDCNFQESVKMGNNSSLSVHGRGRIRIKVNGIYHVITDVFFVPELKNSLLSIGQLMEKGLAVTMQQGKCKIFHPVKGLIIETAITHNRLFTVIGHCKSTQDQAYFLTINTDQATLWHHRYGHLSWNGIKTLQQKKMVNGLPPFKATQQVCTGCLIGRQHRDPFPRESVWRATAILQLVHTDLCGPINPSSNSNRRYIITFIDDYSRKIWVYFLADKSEAFSAFKQFKARVEKATGTFIQNLRSDRGGEFTSTEFTTFCNDNGIHKQLTAPYSPQQNGVAERKNRTILNMVRSLLLEKQIPKTFCPEAVNWAVHVLNRSPTLAVKNKTPQEAWDGVKPSVAHFRVFGCLGHVHSLTMQDKIK</sequence>
<evidence type="ECO:0000313" key="1">
    <source>
        <dbReference type="EMBL" id="KAL3580127.1"/>
    </source>
</evidence>
<organism evidence="1 2">
    <name type="scientific">Populus alba</name>
    <name type="common">White poplar</name>
    <dbReference type="NCBI Taxonomy" id="43335"/>
    <lineage>
        <taxon>Eukaryota</taxon>
        <taxon>Viridiplantae</taxon>
        <taxon>Streptophyta</taxon>
        <taxon>Embryophyta</taxon>
        <taxon>Tracheophyta</taxon>
        <taxon>Spermatophyta</taxon>
        <taxon>Magnoliopsida</taxon>
        <taxon>eudicotyledons</taxon>
        <taxon>Gunneridae</taxon>
        <taxon>Pentapetalae</taxon>
        <taxon>rosids</taxon>
        <taxon>fabids</taxon>
        <taxon>Malpighiales</taxon>
        <taxon>Salicaceae</taxon>
        <taxon>Saliceae</taxon>
        <taxon>Populus</taxon>
    </lineage>
</organism>
<accession>A0ACC4BNZ5</accession>
<evidence type="ECO:0000313" key="2">
    <source>
        <dbReference type="Proteomes" id="UP000309997"/>
    </source>
</evidence>
<dbReference type="Proteomes" id="UP000309997">
    <property type="component" value="Unassembled WGS sequence"/>
</dbReference>
<keyword evidence="2" id="KW-1185">Reference proteome</keyword>
<reference evidence="1 2" key="1">
    <citation type="journal article" date="2024" name="Plant Biotechnol. J.">
        <title>Genome and CRISPR/Cas9 system of a widespread forest tree (Populus alba) in the world.</title>
        <authorList>
            <person name="Liu Y.J."/>
            <person name="Jiang P.F."/>
            <person name="Han X.M."/>
            <person name="Li X.Y."/>
            <person name="Wang H.M."/>
            <person name="Wang Y.J."/>
            <person name="Wang X.X."/>
            <person name="Zeng Q.Y."/>
        </authorList>
    </citation>
    <scope>NUCLEOTIDE SEQUENCE [LARGE SCALE GENOMIC DNA]</scope>
    <source>
        <strain evidence="2">cv. PAL-ZL1</strain>
    </source>
</reference>
<name>A0ACC4BNZ5_POPAL</name>